<evidence type="ECO:0000313" key="2">
    <source>
        <dbReference type="Proteomes" id="UP001595640"/>
    </source>
</evidence>
<organism evidence="1 2">
    <name type="scientific">Modicisalibacter luteus</name>
    <dbReference type="NCBI Taxonomy" id="453962"/>
    <lineage>
        <taxon>Bacteria</taxon>
        <taxon>Pseudomonadati</taxon>
        <taxon>Pseudomonadota</taxon>
        <taxon>Gammaproteobacteria</taxon>
        <taxon>Oceanospirillales</taxon>
        <taxon>Halomonadaceae</taxon>
        <taxon>Modicisalibacter</taxon>
    </lineage>
</organism>
<name>A0ABV7M1S2_9GAMM</name>
<protein>
    <submittedName>
        <fullName evidence="1">Motility protein</fullName>
    </submittedName>
</protein>
<proteinExistence type="predicted"/>
<accession>A0ABV7M1S2</accession>
<dbReference type="EMBL" id="JBHRUH010000012">
    <property type="protein sequence ID" value="MFC3291864.1"/>
    <property type="molecule type" value="Genomic_DNA"/>
</dbReference>
<sequence length="73" mass="7690">MSEVCHVDTSVNATVGMALALQQFNAGQQSQMDLLKESLDTQANQVSEIMESAAPKDSLASTGTVGTRINTFA</sequence>
<comment type="caution">
    <text evidence="1">The sequence shown here is derived from an EMBL/GenBank/DDBJ whole genome shotgun (WGS) entry which is preliminary data.</text>
</comment>
<keyword evidence="2" id="KW-1185">Reference proteome</keyword>
<dbReference type="RefSeq" id="WP_019017313.1">
    <property type="nucleotide sequence ID" value="NZ_BMXD01000003.1"/>
</dbReference>
<reference evidence="2" key="1">
    <citation type="journal article" date="2019" name="Int. J. Syst. Evol. Microbiol.">
        <title>The Global Catalogue of Microorganisms (GCM) 10K type strain sequencing project: providing services to taxonomists for standard genome sequencing and annotation.</title>
        <authorList>
            <consortium name="The Broad Institute Genomics Platform"/>
            <consortium name="The Broad Institute Genome Sequencing Center for Infectious Disease"/>
            <person name="Wu L."/>
            <person name="Ma J."/>
        </authorList>
    </citation>
    <scope>NUCLEOTIDE SEQUENCE [LARGE SCALE GENOMIC DNA]</scope>
    <source>
        <strain evidence="2">KCTC 12847</strain>
    </source>
</reference>
<dbReference type="Proteomes" id="UP001595640">
    <property type="component" value="Unassembled WGS sequence"/>
</dbReference>
<gene>
    <name evidence="1" type="ORF">ACFOEI_07260</name>
</gene>
<dbReference type="Pfam" id="PF14070">
    <property type="entry name" value="YjfB_motility"/>
    <property type="match status" value="1"/>
</dbReference>
<dbReference type="InterPro" id="IPR025906">
    <property type="entry name" value="YjfB_motility"/>
</dbReference>
<evidence type="ECO:0000313" key="1">
    <source>
        <dbReference type="EMBL" id="MFC3291864.1"/>
    </source>
</evidence>